<dbReference type="AlphaFoldDB" id="A0A1B6EF30"/>
<organism evidence="2">
    <name type="scientific">Clastoptera arizonana</name>
    <name type="common">Arizona spittle bug</name>
    <dbReference type="NCBI Taxonomy" id="38151"/>
    <lineage>
        <taxon>Eukaryota</taxon>
        <taxon>Metazoa</taxon>
        <taxon>Ecdysozoa</taxon>
        <taxon>Arthropoda</taxon>
        <taxon>Hexapoda</taxon>
        <taxon>Insecta</taxon>
        <taxon>Pterygota</taxon>
        <taxon>Neoptera</taxon>
        <taxon>Paraneoptera</taxon>
        <taxon>Hemiptera</taxon>
        <taxon>Auchenorrhyncha</taxon>
        <taxon>Cercopoidea</taxon>
        <taxon>Clastopteridae</taxon>
        <taxon>Clastoptera</taxon>
    </lineage>
</organism>
<proteinExistence type="predicted"/>
<feature type="region of interest" description="Disordered" evidence="1">
    <location>
        <begin position="109"/>
        <end position="152"/>
    </location>
</feature>
<sequence>TTTTEGPGQTFNEIPNLFGDAAGPGNNYIDQTPSSGSYSSSSTYSNSGTNLPGSSVTTSGFWWQGPNSPFNPANQGPAPAKPGQGFPGTGGCGGAAGCVGVGYQPTPTNPTSNKPINIQGNPFLSSALGTNSPQYPTGGPSSTVDCNTPGFV</sequence>
<accession>A0A1B6EF30</accession>
<feature type="compositionally biased region" description="Polar residues" evidence="1">
    <location>
        <begin position="109"/>
        <end position="146"/>
    </location>
</feature>
<evidence type="ECO:0000313" key="2">
    <source>
        <dbReference type="EMBL" id="JAS36525.1"/>
    </source>
</evidence>
<feature type="compositionally biased region" description="Polar residues" evidence="1">
    <location>
        <begin position="1"/>
        <end position="13"/>
    </location>
</feature>
<feature type="compositionally biased region" description="Polar residues" evidence="1">
    <location>
        <begin position="51"/>
        <end position="74"/>
    </location>
</feature>
<protein>
    <submittedName>
        <fullName evidence="2">Uncharacterized protein</fullName>
    </submittedName>
</protein>
<reference evidence="2" key="1">
    <citation type="submission" date="2015-12" db="EMBL/GenBank/DDBJ databases">
        <title>De novo transcriptome assembly of four potential Pierce s Disease insect vectors from Arizona vineyards.</title>
        <authorList>
            <person name="Tassone E.E."/>
        </authorList>
    </citation>
    <scope>NUCLEOTIDE SEQUENCE</scope>
</reference>
<feature type="non-terminal residue" evidence="2">
    <location>
        <position position="152"/>
    </location>
</feature>
<dbReference type="EMBL" id="GEDC01000773">
    <property type="protein sequence ID" value="JAS36525.1"/>
    <property type="molecule type" value="Transcribed_RNA"/>
</dbReference>
<evidence type="ECO:0000256" key="1">
    <source>
        <dbReference type="SAM" id="MobiDB-lite"/>
    </source>
</evidence>
<feature type="region of interest" description="Disordered" evidence="1">
    <location>
        <begin position="1"/>
        <end position="87"/>
    </location>
</feature>
<feature type="non-terminal residue" evidence="2">
    <location>
        <position position="1"/>
    </location>
</feature>
<name>A0A1B6EF30_9HEMI</name>
<gene>
    <name evidence="2" type="ORF">g.18502</name>
</gene>
<feature type="compositionally biased region" description="Low complexity" evidence="1">
    <location>
        <begin position="34"/>
        <end position="50"/>
    </location>
</feature>